<dbReference type="Proteomes" id="UP000317703">
    <property type="component" value="Segment"/>
</dbReference>
<gene>
    <name evidence="1" type="ORF">PS1_0135</name>
</gene>
<dbReference type="EMBL" id="MN032614">
    <property type="protein sequence ID" value="QDJ96894.1"/>
    <property type="molecule type" value="Genomic_DNA"/>
</dbReference>
<evidence type="ECO:0000313" key="2">
    <source>
        <dbReference type="Proteomes" id="UP000317703"/>
    </source>
</evidence>
<name>A0A514TV47_9CAUD</name>
<keyword evidence="2" id="KW-1185">Reference proteome</keyword>
<reference evidence="1" key="1">
    <citation type="submission" date="2019-06" db="EMBL/GenBank/DDBJ databases">
        <title>Complete genome sequence of Aeromonas hydrophila bacteriophage PS1.</title>
        <authorList>
            <person name="Rai S."/>
            <person name="Tyagi A."/>
            <person name="Kumar N."/>
            <person name="Singh N."/>
        </authorList>
    </citation>
    <scope>NUCLEOTIDE SEQUENCE [LARGE SCALE GENOMIC DNA]</scope>
</reference>
<sequence>MMLIPDIPRFKLDLEGNSKFNAIPKEYGKRSNEKNNEIFVPQYAPFYINSFKMYFKTGEPMVLGEDYEFYGIMSKLTEYTAKPVGLFVKLLKPEITEWYSSYQVVGNFNKVNDDIILMLKAIAEDDRTVDWNNIDGKPEWYNPKLHQHDLTYEIFGFTDLINAWEMLIDKDILGKGNLTMMLESFEEKLDVYINGFRQQTVKLLERHKANKTDAHGVQKDQIGLDKLDNFKTASLSETVDGKTTERHITVYNAAKVATMMTGQNARLLDSGKLPIFTFPSDPADPVVTKSIVPGEYVLYCKAVPMCVVGGKRYSVPEAVIDITDTISNPVNKTLYFYLNYKSGSVNYVITEIETQETASNGLVALLTCNANGIDALYSYNRFTMDGLGIVPQRQGNIIPATSGSLYTQNDASDIFNKSTDLLPE</sequence>
<evidence type="ECO:0000313" key="1">
    <source>
        <dbReference type="EMBL" id="QDJ96894.1"/>
    </source>
</evidence>
<protein>
    <submittedName>
        <fullName evidence="1">Uncharacterized protein</fullName>
    </submittedName>
</protein>
<accession>A0A514TV47</accession>
<proteinExistence type="predicted"/>
<organism evidence="1 2">
    <name type="scientific">Aeromonas phage PS1</name>
    <dbReference type="NCBI Taxonomy" id="2591406"/>
    <lineage>
        <taxon>Viruses</taxon>
        <taxon>Duplodnaviria</taxon>
        <taxon>Heunggongvirae</taxon>
        <taxon>Uroviricota</taxon>
        <taxon>Caudoviricetes</taxon>
        <taxon>Chimalliviridae</taxon>
        <taxon>Ferozepurvirus</taxon>
        <taxon>Ferozepurvirus PS1</taxon>
    </lineage>
</organism>